<dbReference type="PANTHER" id="PTHR37806:SF1">
    <property type="entry name" value="PEPTIDASE C39-LIKE DOMAIN-CONTAINING PROTEIN"/>
    <property type="match status" value="1"/>
</dbReference>
<dbReference type="Gene3D" id="2.30.30.40">
    <property type="entry name" value="SH3 Domains"/>
    <property type="match status" value="2"/>
</dbReference>
<dbReference type="Proteomes" id="UP000439752">
    <property type="component" value="Unassembled WGS sequence"/>
</dbReference>
<keyword evidence="4" id="KW-1185">Reference proteome</keyword>
<proteinExistence type="predicted"/>
<dbReference type="EMBL" id="CABWKQ010000010">
    <property type="protein sequence ID" value="VWX34433.1"/>
    <property type="molecule type" value="Genomic_DNA"/>
</dbReference>
<keyword evidence="1" id="KW-0732">Signal</keyword>
<feature type="signal peptide" evidence="1">
    <location>
        <begin position="1"/>
        <end position="26"/>
    </location>
</feature>
<reference evidence="3 4" key="1">
    <citation type="submission" date="2019-10" db="EMBL/GenBank/DDBJ databases">
        <authorList>
            <person name="Karimi E."/>
        </authorList>
    </citation>
    <scope>NUCLEOTIDE SEQUENCE [LARGE SCALE GENOMIC DNA]</scope>
    <source>
        <strain evidence="3">Exiguobacterium sp. 9Y</strain>
    </source>
</reference>
<dbReference type="RefSeq" id="WP_159172962.1">
    <property type="nucleotide sequence ID" value="NZ_LR732310.1"/>
</dbReference>
<dbReference type="Pfam" id="PF13529">
    <property type="entry name" value="Peptidase_C39_2"/>
    <property type="match status" value="1"/>
</dbReference>
<evidence type="ECO:0000259" key="2">
    <source>
        <dbReference type="PROSITE" id="PS51781"/>
    </source>
</evidence>
<dbReference type="InterPro" id="IPR039564">
    <property type="entry name" value="Peptidase_C39-like"/>
</dbReference>
<dbReference type="Gene3D" id="3.90.70.10">
    <property type="entry name" value="Cysteine proteinases"/>
    <property type="match status" value="1"/>
</dbReference>
<organism evidence="3 4">
    <name type="scientific">Exiguobacterium oxidotolerans</name>
    <dbReference type="NCBI Taxonomy" id="223958"/>
    <lineage>
        <taxon>Bacteria</taxon>
        <taxon>Bacillati</taxon>
        <taxon>Bacillota</taxon>
        <taxon>Bacilli</taxon>
        <taxon>Bacillales</taxon>
        <taxon>Bacillales Family XII. Incertae Sedis</taxon>
        <taxon>Exiguobacterium</taxon>
    </lineage>
</organism>
<feature type="domain" description="SH3b" evidence="2">
    <location>
        <begin position="27"/>
        <end position="89"/>
    </location>
</feature>
<dbReference type="PROSITE" id="PS51781">
    <property type="entry name" value="SH3B"/>
    <property type="match status" value="2"/>
</dbReference>
<accession>A0A653I6N0</accession>
<evidence type="ECO:0000313" key="3">
    <source>
        <dbReference type="EMBL" id="VWX34433.1"/>
    </source>
</evidence>
<feature type="chain" id="PRO_5024997743" evidence="1">
    <location>
        <begin position="27"/>
        <end position="361"/>
    </location>
</feature>
<dbReference type="PANTHER" id="PTHR37806">
    <property type="entry name" value="LMO0724 PROTEIN"/>
    <property type="match status" value="1"/>
</dbReference>
<dbReference type="AlphaFoldDB" id="A0A653I6N0"/>
<gene>
    <name evidence="3" type="ORF">EXIGUO9Y_180001</name>
</gene>
<feature type="domain" description="SH3b" evidence="2">
    <location>
        <begin position="97"/>
        <end position="159"/>
    </location>
</feature>
<dbReference type="SMART" id="SM00287">
    <property type="entry name" value="SH3b"/>
    <property type="match status" value="2"/>
</dbReference>
<dbReference type="Pfam" id="PF08239">
    <property type="entry name" value="SH3_3"/>
    <property type="match status" value="2"/>
</dbReference>
<name>A0A653I6N0_9BACL</name>
<sequence>MKKFFSSVIVAGVLFGVFSPSLVAHAATKLTITTAVLRVREKPTTSSKILGNVVKGNVYTSKGTSGSWYKITYKSRTGYIHKDYVKTSTTSSKYTSTGTKYTTVGTLNVRTGPSTKYKSVTQLSKGVKVATYGTSGSFTRILYSGSYRYVSTQYLTKTKPTSSTTKKLNVPYYNQYTLGYPSGCEFVSLKMALAYKKKSVSAASLYKQLPKSISNATYKNGKYYWADPEKMFTGDPAGTLSYYKNWGIYPKGILPLAKKYRSGAVDISKQGVSKIEREIRSGNPVIVWATVDFKNPYGYFSWIKPDGKTFTGYRNYHVMLVTGVSSSSFYVSDPYRGKYAVSRAQFASVYNTTGQYALSVR</sequence>
<evidence type="ECO:0000256" key="1">
    <source>
        <dbReference type="SAM" id="SignalP"/>
    </source>
</evidence>
<evidence type="ECO:0000313" key="4">
    <source>
        <dbReference type="Proteomes" id="UP000439752"/>
    </source>
</evidence>
<protein>
    <submittedName>
        <fullName evidence="3">Ligand-binding protein SH3</fullName>
    </submittedName>
</protein>
<dbReference type="InterPro" id="IPR003646">
    <property type="entry name" value="SH3-like_bac-type"/>
</dbReference>